<keyword evidence="6 10" id="KW-1133">Transmembrane helix</keyword>
<dbReference type="Pfam" id="PF09801">
    <property type="entry name" value="SYS1"/>
    <property type="match status" value="1"/>
</dbReference>
<proteinExistence type="inferred from homology"/>
<comment type="subcellular location">
    <subcellularLocation>
        <location evidence="1">Golgi apparatus membrane</location>
        <topology evidence="1">Multi-pass membrane protein</topology>
    </subcellularLocation>
</comment>
<name>A0A1W5CRW2_9LECA</name>
<evidence type="ECO:0000256" key="10">
    <source>
        <dbReference type="SAM" id="Phobius"/>
    </source>
</evidence>
<feature type="transmembrane region" description="Helical" evidence="10">
    <location>
        <begin position="96"/>
        <end position="117"/>
    </location>
</feature>
<sequence>MPRRRRPPRAGALADLPPLKILTQIAMLQTAYYLCATVLILFTTLVAGKEFSVDMVLSWRSLRGDTTVGWTLGLCWLLDSFLGVIFLLLLVSRSKLVPDFALTIHLIHLIITSVYSRALPSNWLWWALQAASATLMTSLGIWSCQWRELRPINFGGNAGAASSEQGAGGEAAEGDDGVGHGRGRGRGKGRDGCGDYEMVGMKEGSENNV</sequence>
<accession>A0A1W5CRW2</accession>
<evidence type="ECO:0000313" key="11">
    <source>
        <dbReference type="EMBL" id="SLM33551.1"/>
    </source>
</evidence>
<evidence type="ECO:0000256" key="7">
    <source>
        <dbReference type="ARBA" id="ARBA00023034"/>
    </source>
</evidence>
<dbReference type="Proteomes" id="UP000192927">
    <property type="component" value="Unassembled WGS sequence"/>
</dbReference>
<keyword evidence="12" id="KW-1185">Reference proteome</keyword>
<evidence type="ECO:0000256" key="5">
    <source>
        <dbReference type="ARBA" id="ARBA00022927"/>
    </source>
</evidence>
<dbReference type="PANTHER" id="PTHR12952">
    <property type="entry name" value="SYS1"/>
    <property type="match status" value="1"/>
</dbReference>
<evidence type="ECO:0000256" key="9">
    <source>
        <dbReference type="SAM" id="MobiDB-lite"/>
    </source>
</evidence>
<dbReference type="InterPro" id="IPR019185">
    <property type="entry name" value="Integral_membrane_SYS1-rel"/>
</dbReference>
<dbReference type="GO" id="GO:0005802">
    <property type="term" value="C:trans-Golgi network"/>
    <property type="evidence" value="ECO:0007669"/>
    <property type="project" value="TreeGrafter"/>
</dbReference>
<keyword evidence="8 10" id="KW-0472">Membrane</keyword>
<dbReference type="AlphaFoldDB" id="A0A1W5CRW2"/>
<comment type="similarity">
    <text evidence="2">Belongs to the SYS1 family.</text>
</comment>
<dbReference type="GO" id="GO:0034067">
    <property type="term" value="P:protein localization to Golgi apparatus"/>
    <property type="evidence" value="ECO:0007669"/>
    <property type="project" value="TreeGrafter"/>
</dbReference>
<dbReference type="EMBL" id="FWEW01000062">
    <property type="protein sequence ID" value="SLM33551.1"/>
    <property type="molecule type" value="Genomic_DNA"/>
</dbReference>
<keyword evidence="4 10" id="KW-0812">Transmembrane</keyword>
<reference evidence="12" key="1">
    <citation type="submission" date="2017-03" db="EMBL/GenBank/DDBJ databases">
        <authorList>
            <person name="Sharma R."/>
            <person name="Thines M."/>
        </authorList>
    </citation>
    <scope>NUCLEOTIDE SEQUENCE [LARGE SCALE GENOMIC DNA]</scope>
</reference>
<dbReference type="GO" id="GO:0000139">
    <property type="term" value="C:Golgi membrane"/>
    <property type="evidence" value="ECO:0007669"/>
    <property type="project" value="UniProtKB-SubCell"/>
</dbReference>
<dbReference type="GO" id="GO:0006895">
    <property type="term" value="P:Golgi to endosome transport"/>
    <property type="evidence" value="ECO:0007669"/>
    <property type="project" value="TreeGrafter"/>
</dbReference>
<evidence type="ECO:0000256" key="6">
    <source>
        <dbReference type="ARBA" id="ARBA00022989"/>
    </source>
</evidence>
<evidence type="ECO:0000256" key="2">
    <source>
        <dbReference type="ARBA" id="ARBA00008160"/>
    </source>
</evidence>
<dbReference type="GO" id="GO:0005829">
    <property type="term" value="C:cytosol"/>
    <property type="evidence" value="ECO:0007669"/>
    <property type="project" value="GOC"/>
</dbReference>
<feature type="transmembrane region" description="Helical" evidence="10">
    <location>
        <begin position="123"/>
        <end position="142"/>
    </location>
</feature>
<organism evidence="11 12">
    <name type="scientific">Lasallia pustulata</name>
    <dbReference type="NCBI Taxonomy" id="136370"/>
    <lineage>
        <taxon>Eukaryota</taxon>
        <taxon>Fungi</taxon>
        <taxon>Dikarya</taxon>
        <taxon>Ascomycota</taxon>
        <taxon>Pezizomycotina</taxon>
        <taxon>Lecanoromycetes</taxon>
        <taxon>OSLEUM clade</taxon>
        <taxon>Umbilicariomycetidae</taxon>
        <taxon>Umbilicariales</taxon>
        <taxon>Umbilicariaceae</taxon>
        <taxon>Lasallia</taxon>
    </lineage>
</organism>
<dbReference type="GO" id="GO:0043001">
    <property type="term" value="P:Golgi to plasma membrane protein transport"/>
    <property type="evidence" value="ECO:0007669"/>
    <property type="project" value="TreeGrafter"/>
</dbReference>
<protein>
    <submittedName>
        <fullName evidence="11">Integral membrane protein SYS1-related</fullName>
    </submittedName>
</protein>
<evidence type="ECO:0000256" key="4">
    <source>
        <dbReference type="ARBA" id="ARBA00022692"/>
    </source>
</evidence>
<evidence type="ECO:0000256" key="3">
    <source>
        <dbReference type="ARBA" id="ARBA00022448"/>
    </source>
</evidence>
<feature type="transmembrane region" description="Helical" evidence="10">
    <location>
        <begin position="30"/>
        <end position="48"/>
    </location>
</feature>
<dbReference type="PANTHER" id="PTHR12952:SF0">
    <property type="entry name" value="PROTEIN SYS1 HOMOLOG"/>
    <property type="match status" value="1"/>
</dbReference>
<feature type="transmembrane region" description="Helical" evidence="10">
    <location>
        <begin position="68"/>
        <end position="89"/>
    </location>
</feature>
<keyword evidence="5" id="KW-0653">Protein transport</keyword>
<feature type="region of interest" description="Disordered" evidence="9">
    <location>
        <begin position="160"/>
        <end position="209"/>
    </location>
</feature>
<evidence type="ECO:0000313" key="12">
    <source>
        <dbReference type="Proteomes" id="UP000192927"/>
    </source>
</evidence>
<keyword evidence="3" id="KW-0813">Transport</keyword>
<keyword evidence="7" id="KW-0333">Golgi apparatus</keyword>
<evidence type="ECO:0000256" key="8">
    <source>
        <dbReference type="ARBA" id="ARBA00023136"/>
    </source>
</evidence>
<evidence type="ECO:0000256" key="1">
    <source>
        <dbReference type="ARBA" id="ARBA00004653"/>
    </source>
</evidence>